<proteinExistence type="predicted"/>
<dbReference type="EMBL" id="JBDFQZ010000009">
    <property type="protein sequence ID" value="KAK9690942.1"/>
    <property type="molecule type" value="Genomic_DNA"/>
</dbReference>
<dbReference type="AlphaFoldDB" id="A0AAW1ILK2"/>
<keyword evidence="2" id="KW-0812">Transmembrane</keyword>
<keyword evidence="2" id="KW-1133">Transmembrane helix</keyword>
<accession>A0AAW1ILK2</accession>
<name>A0AAW1ILK2_SAPOF</name>
<feature type="transmembrane region" description="Helical" evidence="2">
    <location>
        <begin position="243"/>
        <end position="261"/>
    </location>
</feature>
<comment type="caution">
    <text evidence="3">The sequence shown here is derived from an EMBL/GenBank/DDBJ whole genome shotgun (WGS) entry which is preliminary data.</text>
</comment>
<reference evidence="3" key="1">
    <citation type="submission" date="2024-03" db="EMBL/GenBank/DDBJ databases">
        <title>WGS assembly of Saponaria officinalis var. Norfolk2.</title>
        <authorList>
            <person name="Jenkins J."/>
            <person name="Shu S."/>
            <person name="Grimwood J."/>
            <person name="Barry K."/>
            <person name="Goodstein D."/>
            <person name="Schmutz J."/>
            <person name="Leebens-Mack J."/>
            <person name="Osbourn A."/>
        </authorList>
    </citation>
    <scope>NUCLEOTIDE SEQUENCE [LARGE SCALE GENOMIC DNA]</scope>
    <source>
        <strain evidence="3">JIC</strain>
    </source>
</reference>
<evidence type="ECO:0000256" key="1">
    <source>
        <dbReference type="SAM" id="MobiDB-lite"/>
    </source>
</evidence>
<feature type="transmembrane region" description="Helical" evidence="2">
    <location>
        <begin position="213"/>
        <end position="231"/>
    </location>
</feature>
<sequence length="299" mass="34291">MINSKTELPTSDQIVQSYDFNHDNDNDNDLYRLLTDKSKHVSLSKTYSEKNFLPEHYTEDEVLLNLELRKIFKEQHPWSVSDPFPQPLKPEFSPREYNSSPNLKPQVERKHRHFSSFSIQNTIVSNILENKTILKWVIIVLNVFIEIFQAALSQESSQGKIKRGIYLKLCIITSLICLMMSIFEIIHEGKSKGAICVRRGYCCAIEGELFGNFAIYFGLISSLIQLIVSVTQKCTRRGNVIKFDYLPLLLSICYLIAALIGSRKGTSRGVVRCKFHGYNDVEGVLIDGYDSWVFECPEC</sequence>
<dbReference type="Proteomes" id="UP001443914">
    <property type="component" value="Unassembled WGS sequence"/>
</dbReference>
<keyword evidence="4" id="KW-1185">Reference proteome</keyword>
<dbReference type="PANTHER" id="PTHR48473:SF1">
    <property type="entry name" value="TIR DOMAIN-CONTAINING PROTEIN"/>
    <property type="match status" value="1"/>
</dbReference>
<protein>
    <submittedName>
        <fullName evidence="3">Uncharacterized protein</fullName>
    </submittedName>
</protein>
<evidence type="ECO:0000313" key="3">
    <source>
        <dbReference type="EMBL" id="KAK9690942.1"/>
    </source>
</evidence>
<evidence type="ECO:0000256" key="2">
    <source>
        <dbReference type="SAM" id="Phobius"/>
    </source>
</evidence>
<evidence type="ECO:0000313" key="4">
    <source>
        <dbReference type="Proteomes" id="UP001443914"/>
    </source>
</evidence>
<feature type="transmembrane region" description="Helical" evidence="2">
    <location>
        <begin position="133"/>
        <end position="153"/>
    </location>
</feature>
<dbReference type="PANTHER" id="PTHR48473">
    <property type="entry name" value="TIR DOMAIN-CONTAINING PROTEIN"/>
    <property type="match status" value="1"/>
</dbReference>
<gene>
    <name evidence="3" type="ORF">RND81_09G165200</name>
</gene>
<feature type="transmembrane region" description="Helical" evidence="2">
    <location>
        <begin position="165"/>
        <end position="183"/>
    </location>
</feature>
<organism evidence="3 4">
    <name type="scientific">Saponaria officinalis</name>
    <name type="common">Common soapwort</name>
    <name type="synonym">Lychnis saponaria</name>
    <dbReference type="NCBI Taxonomy" id="3572"/>
    <lineage>
        <taxon>Eukaryota</taxon>
        <taxon>Viridiplantae</taxon>
        <taxon>Streptophyta</taxon>
        <taxon>Embryophyta</taxon>
        <taxon>Tracheophyta</taxon>
        <taxon>Spermatophyta</taxon>
        <taxon>Magnoliopsida</taxon>
        <taxon>eudicotyledons</taxon>
        <taxon>Gunneridae</taxon>
        <taxon>Pentapetalae</taxon>
        <taxon>Caryophyllales</taxon>
        <taxon>Caryophyllaceae</taxon>
        <taxon>Caryophylleae</taxon>
        <taxon>Saponaria</taxon>
    </lineage>
</organism>
<keyword evidence="2" id="KW-0472">Membrane</keyword>
<feature type="region of interest" description="Disordered" evidence="1">
    <location>
        <begin position="82"/>
        <end position="104"/>
    </location>
</feature>